<dbReference type="InterPro" id="IPR042098">
    <property type="entry name" value="TauD-like_sf"/>
</dbReference>
<dbReference type="RefSeq" id="WP_028792939.1">
    <property type="nucleotide sequence ID" value="NZ_FNBW01000011.1"/>
</dbReference>
<name>A0A8G2BLG7_9PROT</name>
<dbReference type="PANTHER" id="PTHR30468">
    <property type="entry name" value="ALPHA-KETOGLUTARATE-DEPENDENT SULFONATE DIOXYGENASE"/>
    <property type="match status" value="1"/>
</dbReference>
<dbReference type="PANTHER" id="PTHR30468:SF1">
    <property type="entry name" value="ALPHA-KETOGLUTARATE-DEPENDENT SULFONATE DIOXYGENASE"/>
    <property type="match status" value="1"/>
</dbReference>
<keyword evidence="8" id="KW-1185">Reference proteome</keyword>
<comment type="similarity">
    <text evidence="1">Belongs to the TfdA dioxygenase family.</text>
</comment>
<comment type="caution">
    <text evidence="7">The sequence shown here is derived from an EMBL/GenBank/DDBJ whole genome shotgun (WGS) entry which is preliminary data.</text>
</comment>
<dbReference type="OrthoDB" id="7346227at2"/>
<dbReference type="Pfam" id="PF02668">
    <property type="entry name" value="TauD"/>
    <property type="match status" value="1"/>
</dbReference>
<dbReference type="GO" id="GO:0006790">
    <property type="term" value="P:sulfur compound metabolic process"/>
    <property type="evidence" value="ECO:0007669"/>
    <property type="project" value="TreeGrafter"/>
</dbReference>
<evidence type="ECO:0000259" key="6">
    <source>
        <dbReference type="Pfam" id="PF02668"/>
    </source>
</evidence>
<feature type="domain" description="TauD/TfdA-like" evidence="6">
    <location>
        <begin position="6"/>
        <end position="274"/>
    </location>
</feature>
<keyword evidence="3 7" id="KW-0223">Dioxygenase</keyword>
<evidence type="ECO:0000256" key="4">
    <source>
        <dbReference type="ARBA" id="ARBA00023002"/>
    </source>
</evidence>
<evidence type="ECO:0000256" key="5">
    <source>
        <dbReference type="ARBA" id="ARBA00023004"/>
    </source>
</evidence>
<dbReference type="EMBL" id="FNBW01000011">
    <property type="protein sequence ID" value="SDG17092.1"/>
    <property type="molecule type" value="Genomic_DNA"/>
</dbReference>
<dbReference type="GO" id="GO:0000908">
    <property type="term" value="F:taurine dioxygenase activity"/>
    <property type="evidence" value="ECO:0007669"/>
    <property type="project" value="TreeGrafter"/>
</dbReference>
<gene>
    <name evidence="7" type="ORF">SAMN05660686_03599</name>
</gene>
<keyword evidence="2" id="KW-0479">Metal-binding</keyword>
<dbReference type="Proteomes" id="UP000198615">
    <property type="component" value="Unassembled WGS sequence"/>
</dbReference>
<organism evidence="7 8">
    <name type="scientific">Thalassobaculum litoreum DSM 18839</name>
    <dbReference type="NCBI Taxonomy" id="1123362"/>
    <lineage>
        <taxon>Bacteria</taxon>
        <taxon>Pseudomonadati</taxon>
        <taxon>Pseudomonadota</taxon>
        <taxon>Alphaproteobacteria</taxon>
        <taxon>Rhodospirillales</taxon>
        <taxon>Thalassobaculaceae</taxon>
        <taxon>Thalassobaculum</taxon>
    </lineage>
</organism>
<reference evidence="7 8" key="1">
    <citation type="submission" date="2016-10" db="EMBL/GenBank/DDBJ databases">
        <authorList>
            <person name="Varghese N."/>
            <person name="Submissions S."/>
        </authorList>
    </citation>
    <scope>NUCLEOTIDE SEQUENCE [LARGE SCALE GENOMIC DNA]</scope>
    <source>
        <strain evidence="7 8">DSM 18839</strain>
    </source>
</reference>
<sequence>MSDLKITPMGFAAGAQVTGVNLSKPLSSADREAVHAAWLKHLVLVFPEQDLSPTEQIRFSEDFGDLDPQTSQASSTLHPDHSQILVLSNKMVGGKKSGTHNSGRNWHTDLSYTLRPAKGATLHCREKPPVGGDTMFANLYLAYETLGQRIKDLLEGLEAVHDVTLIRGLEQREPEVIAEMKQRNPPVIHPVIRVHPETGRKSYMVGERIRGFVGMSDEESQALKDLLNRHASSPEFVYRHRWSLGDVVMWDNRCTCHVALGDFDQTKPRVLHRCSLEGEQETGRFVDRGNTGVTDRAAMVQAVAAVS</sequence>
<dbReference type="SUPFAM" id="SSF51197">
    <property type="entry name" value="Clavaminate synthase-like"/>
    <property type="match status" value="1"/>
</dbReference>
<evidence type="ECO:0000256" key="1">
    <source>
        <dbReference type="ARBA" id="ARBA00005896"/>
    </source>
</evidence>
<evidence type="ECO:0000313" key="7">
    <source>
        <dbReference type="EMBL" id="SDG17092.1"/>
    </source>
</evidence>
<dbReference type="InterPro" id="IPR051323">
    <property type="entry name" value="AtsK-like"/>
</dbReference>
<dbReference type="InterPro" id="IPR003819">
    <property type="entry name" value="TauD/TfdA-like"/>
</dbReference>
<dbReference type="GO" id="GO:0046872">
    <property type="term" value="F:metal ion binding"/>
    <property type="evidence" value="ECO:0007669"/>
    <property type="project" value="UniProtKB-KW"/>
</dbReference>
<dbReference type="AlphaFoldDB" id="A0A8G2BLG7"/>
<accession>A0A8G2BLG7</accession>
<protein>
    <submittedName>
        <fullName evidence="7">Taurine dioxygenase, alpha-ketoglutarate-dependent</fullName>
    </submittedName>
</protein>
<dbReference type="Gene3D" id="3.60.130.10">
    <property type="entry name" value="Clavaminate synthase-like"/>
    <property type="match status" value="1"/>
</dbReference>
<dbReference type="GO" id="GO:0005737">
    <property type="term" value="C:cytoplasm"/>
    <property type="evidence" value="ECO:0007669"/>
    <property type="project" value="TreeGrafter"/>
</dbReference>
<evidence type="ECO:0000256" key="3">
    <source>
        <dbReference type="ARBA" id="ARBA00022964"/>
    </source>
</evidence>
<evidence type="ECO:0000313" key="8">
    <source>
        <dbReference type="Proteomes" id="UP000198615"/>
    </source>
</evidence>
<proteinExistence type="inferred from homology"/>
<keyword evidence="5" id="KW-0408">Iron</keyword>
<keyword evidence="4" id="KW-0560">Oxidoreductase</keyword>
<evidence type="ECO:0000256" key="2">
    <source>
        <dbReference type="ARBA" id="ARBA00022723"/>
    </source>
</evidence>